<dbReference type="AlphaFoldDB" id="A0A8X6PXX8"/>
<reference evidence="1" key="1">
    <citation type="submission" date="2020-08" db="EMBL/GenBank/DDBJ databases">
        <title>Multicomponent nature underlies the extraordinary mechanical properties of spider dragline silk.</title>
        <authorList>
            <person name="Kono N."/>
            <person name="Nakamura H."/>
            <person name="Mori M."/>
            <person name="Yoshida Y."/>
            <person name="Ohtoshi R."/>
            <person name="Malay A.D."/>
            <person name="Moran D.A.P."/>
            <person name="Tomita M."/>
            <person name="Numata K."/>
            <person name="Arakawa K."/>
        </authorList>
    </citation>
    <scope>NUCLEOTIDE SEQUENCE</scope>
</reference>
<evidence type="ECO:0000313" key="1">
    <source>
        <dbReference type="EMBL" id="GFT95614.1"/>
    </source>
</evidence>
<sequence length="67" mass="7259">MLRGGSAALRLRLRCQNSYGGGAAMFRQAKMEGQRRSSGGGVYKAALKVFVLAASLWRMDGTTAYEE</sequence>
<protein>
    <submittedName>
        <fullName evidence="1">Uncharacterized protein</fullName>
    </submittedName>
</protein>
<name>A0A8X6PXX8_NEPPI</name>
<evidence type="ECO:0000313" key="2">
    <source>
        <dbReference type="Proteomes" id="UP000887013"/>
    </source>
</evidence>
<comment type="caution">
    <text evidence="1">The sequence shown here is derived from an EMBL/GenBank/DDBJ whole genome shotgun (WGS) entry which is preliminary data.</text>
</comment>
<accession>A0A8X6PXX8</accession>
<gene>
    <name evidence="1" type="ORF">NPIL_96611</name>
</gene>
<keyword evidence="2" id="KW-1185">Reference proteome</keyword>
<proteinExistence type="predicted"/>
<dbReference type="Proteomes" id="UP000887013">
    <property type="component" value="Unassembled WGS sequence"/>
</dbReference>
<organism evidence="1 2">
    <name type="scientific">Nephila pilipes</name>
    <name type="common">Giant wood spider</name>
    <name type="synonym">Nephila maculata</name>
    <dbReference type="NCBI Taxonomy" id="299642"/>
    <lineage>
        <taxon>Eukaryota</taxon>
        <taxon>Metazoa</taxon>
        <taxon>Ecdysozoa</taxon>
        <taxon>Arthropoda</taxon>
        <taxon>Chelicerata</taxon>
        <taxon>Arachnida</taxon>
        <taxon>Araneae</taxon>
        <taxon>Araneomorphae</taxon>
        <taxon>Entelegynae</taxon>
        <taxon>Araneoidea</taxon>
        <taxon>Nephilidae</taxon>
        <taxon>Nephila</taxon>
    </lineage>
</organism>
<dbReference type="EMBL" id="BMAW01075222">
    <property type="protein sequence ID" value="GFT95614.1"/>
    <property type="molecule type" value="Genomic_DNA"/>
</dbReference>
<feature type="non-terminal residue" evidence="1">
    <location>
        <position position="67"/>
    </location>
</feature>